<comment type="caution">
    <text evidence="1">The sequence shown here is derived from an EMBL/GenBank/DDBJ whole genome shotgun (WGS) entry which is preliminary data.</text>
</comment>
<dbReference type="Proteomes" id="UP000273898">
    <property type="component" value="Unassembled WGS sequence"/>
</dbReference>
<accession>A0A497Y294</accession>
<proteinExistence type="predicted"/>
<sequence>MSFSEISLVEGGSWIGRAWNSIKEFVLDVVHEIVTDVVGADPTSNL</sequence>
<organism evidence="1 2">
    <name type="scientific">Pedobacter alluvionis</name>
    <dbReference type="NCBI Taxonomy" id="475253"/>
    <lineage>
        <taxon>Bacteria</taxon>
        <taxon>Pseudomonadati</taxon>
        <taxon>Bacteroidota</taxon>
        <taxon>Sphingobacteriia</taxon>
        <taxon>Sphingobacteriales</taxon>
        <taxon>Sphingobacteriaceae</taxon>
        <taxon>Pedobacter</taxon>
    </lineage>
</organism>
<evidence type="ECO:0000313" key="2">
    <source>
        <dbReference type="Proteomes" id="UP000273898"/>
    </source>
</evidence>
<gene>
    <name evidence="1" type="ORF">BCL90_2061</name>
</gene>
<protein>
    <submittedName>
        <fullName evidence="1">Uncharacterized protein</fullName>
    </submittedName>
</protein>
<evidence type="ECO:0000313" key="1">
    <source>
        <dbReference type="EMBL" id="RLJ77001.1"/>
    </source>
</evidence>
<dbReference type="EMBL" id="RCCK01000011">
    <property type="protein sequence ID" value="RLJ77001.1"/>
    <property type="molecule type" value="Genomic_DNA"/>
</dbReference>
<reference evidence="1 2" key="1">
    <citation type="submission" date="2018-10" db="EMBL/GenBank/DDBJ databases">
        <title>Genomic Encyclopedia of Archaeal and Bacterial Type Strains, Phase II (KMG-II): from individual species to whole genera.</title>
        <authorList>
            <person name="Goeker M."/>
        </authorList>
    </citation>
    <scope>NUCLEOTIDE SEQUENCE [LARGE SCALE GENOMIC DNA]</scope>
    <source>
        <strain evidence="1 2">DSM 19624</strain>
    </source>
</reference>
<dbReference type="AlphaFoldDB" id="A0A497Y294"/>
<name>A0A497Y294_9SPHI</name>